<dbReference type="PANTHER" id="PTHR24292">
    <property type="entry name" value="CYTOCHROME P450"/>
    <property type="match status" value="1"/>
</dbReference>
<keyword evidence="10" id="KW-0408">Iron</keyword>
<dbReference type="Proteomes" id="UP000094527">
    <property type="component" value="Unassembled WGS sequence"/>
</dbReference>
<evidence type="ECO:0000256" key="1">
    <source>
        <dbReference type="ARBA" id="ARBA00001971"/>
    </source>
</evidence>
<dbReference type="GO" id="GO:0020037">
    <property type="term" value="F:heme binding"/>
    <property type="evidence" value="ECO:0007669"/>
    <property type="project" value="InterPro"/>
</dbReference>
<protein>
    <submittedName>
        <fullName evidence="13">Thromboxane-A synthase</fullName>
    </submittedName>
</protein>
<keyword evidence="5" id="KW-0349">Heme</keyword>
<gene>
    <name evidence="13" type="ORF">Ocin01_03563</name>
</gene>
<reference evidence="13 14" key="1">
    <citation type="journal article" date="2016" name="Genome Biol. Evol.">
        <title>Gene Family Evolution Reflects Adaptation to Soil Environmental Stressors in the Genome of the Collembolan Orchesella cincta.</title>
        <authorList>
            <person name="Faddeeva-Vakhrusheva A."/>
            <person name="Derks M.F."/>
            <person name="Anvar S.Y."/>
            <person name="Agamennone V."/>
            <person name="Suring W."/>
            <person name="Smit S."/>
            <person name="van Straalen N.M."/>
            <person name="Roelofs D."/>
        </authorList>
    </citation>
    <scope>NUCLEOTIDE SEQUENCE [LARGE SCALE GENOMIC DNA]</scope>
    <source>
        <tissue evidence="13">Mixed pool</tissue>
    </source>
</reference>
<dbReference type="PANTHER" id="PTHR24292:SF102">
    <property type="entry name" value="CYTOCHROME P450 FAMILY-RELATED"/>
    <property type="match status" value="1"/>
</dbReference>
<dbReference type="GO" id="GO:0016705">
    <property type="term" value="F:oxidoreductase activity, acting on paired donors, with incorporation or reduction of molecular oxygen"/>
    <property type="evidence" value="ECO:0007669"/>
    <property type="project" value="InterPro"/>
</dbReference>
<accession>A0A1D2ND25</accession>
<comment type="cofactor">
    <cofactor evidence="1">
        <name>heme</name>
        <dbReference type="ChEBI" id="CHEBI:30413"/>
    </cofactor>
</comment>
<evidence type="ECO:0000313" key="14">
    <source>
        <dbReference type="Proteomes" id="UP000094527"/>
    </source>
</evidence>
<dbReference type="PRINTS" id="PR00463">
    <property type="entry name" value="EP450I"/>
</dbReference>
<dbReference type="GO" id="GO:0004497">
    <property type="term" value="F:monooxygenase activity"/>
    <property type="evidence" value="ECO:0007669"/>
    <property type="project" value="UniProtKB-KW"/>
</dbReference>
<evidence type="ECO:0000256" key="3">
    <source>
        <dbReference type="ARBA" id="ARBA00004406"/>
    </source>
</evidence>
<sequence length="443" mass="49512">MQFGPICGYYMGAKPVILLAEPSLIHSIQVHPDFLDRPRRVPGGINPDPNRAKMLGNLGVSEWKDLRGILDKAFSPKKLKAIQQNVQELINTFMSKLALAEPADSVNFYPLYQNLTLDLIGKTGFGIDSDIQTNPNDALKRAVDQEFSKATGTSLLKFFLCFPEFHGVLQPIRVVWEKVKIRLGIAGHSELWKLGRKAVLERQINPQPDATDLLQVMLDSGKLDETSIVANSVLFFEAGFETLSAGLAFITYLMVKHPEAQEKVRAEIGDLIEKNGAKLDCYKLKQLKFLDQCINEALRMYPPQTTFIGRSGSTDIFHEYELNGKQMKCVIPANVHIQVGLNQILNSDAIWESPRSFIPERHAGGAQNEETKHDQKSLFNPLEVGDECASVNMTLKMMLVSLFISYRLVPSDETEDDIAVIYKTATMTPKNGVFGKLIFDPIS</sequence>
<keyword evidence="11" id="KW-0503">Monooxygenase</keyword>
<dbReference type="InterPro" id="IPR050476">
    <property type="entry name" value="Insect_CytP450_Detox"/>
</dbReference>
<keyword evidence="14" id="KW-1185">Reference proteome</keyword>
<dbReference type="OrthoDB" id="8251073at2759"/>
<evidence type="ECO:0000256" key="12">
    <source>
        <dbReference type="ARBA" id="ARBA00023136"/>
    </source>
</evidence>
<name>A0A1D2ND25_ORCCI</name>
<keyword evidence="9" id="KW-0560">Oxidoreductase</keyword>
<evidence type="ECO:0000313" key="13">
    <source>
        <dbReference type="EMBL" id="ODN03152.1"/>
    </source>
</evidence>
<keyword evidence="12" id="KW-0472">Membrane</keyword>
<proteinExistence type="inferred from homology"/>
<evidence type="ECO:0000256" key="10">
    <source>
        <dbReference type="ARBA" id="ARBA00023004"/>
    </source>
</evidence>
<dbReference type="InterPro" id="IPR036396">
    <property type="entry name" value="Cyt_P450_sf"/>
</dbReference>
<comment type="caution">
    <text evidence="13">The sequence shown here is derived from an EMBL/GenBank/DDBJ whole genome shotgun (WGS) entry which is preliminary data.</text>
</comment>
<comment type="subcellular location">
    <subcellularLocation>
        <location evidence="3">Endoplasmic reticulum membrane</location>
        <topology evidence="3">Peripheral membrane protein</topology>
    </subcellularLocation>
    <subcellularLocation>
        <location evidence="2">Microsome membrane</location>
        <topology evidence="2">Peripheral membrane protein</topology>
    </subcellularLocation>
</comment>
<evidence type="ECO:0000256" key="11">
    <source>
        <dbReference type="ARBA" id="ARBA00023033"/>
    </source>
</evidence>
<dbReference type="Pfam" id="PF00067">
    <property type="entry name" value="p450"/>
    <property type="match status" value="1"/>
</dbReference>
<evidence type="ECO:0000256" key="4">
    <source>
        <dbReference type="ARBA" id="ARBA00010617"/>
    </source>
</evidence>
<evidence type="ECO:0000256" key="5">
    <source>
        <dbReference type="ARBA" id="ARBA00022617"/>
    </source>
</evidence>
<evidence type="ECO:0000256" key="9">
    <source>
        <dbReference type="ARBA" id="ARBA00023002"/>
    </source>
</evidence>
<dbReference type="GO" id="GO:0005789">
    <property type="term" value="C:endoplasmic reticulum membrane"/>
    <property type="evidence" value="ECO:0007669"/>
    <property type="project" value="UniProtKB-SubCell"/>
</dbReference>
<evidence type="ECO:0000256" key="6">
    <source>
        <dbReference type="ARBA" id="ARBA00022723"/>
    </source>
</evidence>
<dbReference type="AlphaFoldDB" id="A0A1D2ND25"/>
<evidence type="ECO:0000256" key="2">
    <source>
        <dbReference type="ARBA" id="ARBA00004174"/>
    </source>
</evidence>
<comment type="similarity">
    <text evidence="4">Belongs to the cytochrome P450 family.</text>
</comment>
<organism evidence="13 14">
    <name type="scientific">Orchesella cincta</name>
    <name type="common">Springtail</name>
    <name type="synonym">Podura cincta</name>
    <dbReference type="NCBI Taxonomy" id="48709"/>
    <lineage>
        <taxon>Eukaryota</taxon>
        <taxon>Metazoa</taxon>
        <taxon>Ecdysozoa</taxon>
        <taxon>Arthropoda</taxon>
        <taxon>Hexapoda</taxon>
        <taxon>Collembola</taxon>
        <taxon>Entomobryomorpha</taxon>
        <taxon>Entomobryoidea</taxon>
        <taxon>Orchesellidae</taxon>
        <taxon>Orchesellinae</taxon>
        <taxon>Orchesella</taxon>
    </lineage>
</organism>
<dbReference type="InterPro" id="IPR001128">
    <property type="entry name" value="Cyt_P450"/>
</dbReference>
<keyword evidence="6" id="KW-0479">Metal-binding</keyword>
<evidence type="ECO:0000256" key="8">
    <source>
        <dbReference type="ARBA" id="ARBA00022848"/>
    </source>
</evidence>
<dbReference type="GO" id="GO:0005506">
    <property type="term" value="F:iron ion binding"/>
    <property type="evidence" value="ECO:0007669"/>
    <property type="project" value="InterPro"/>
</dbReference>
<dbReference type="Gene3D" id="1.10.630.10">
    <property type="entry name" value="Cytochrome P450"/>
    <property type="match status" value="1"/>
</dbReference>
<dbReference type="SUPFAM" id="SSF48264">
    <property type="entry name" value="Cytochrome P450"/>
    <property type="match status" value="1"/>
</dbReference>
<dbReference type="InterPro" id="IPR002401">
    <property type="entry name" value="Cyt_P450_E_grp-I"/>
</dbReference>
<dbReference type="STRING" id="48709.A0A1D2ND25"/>
<keyword evidence="8" id="KW-0492">Microsome</keyword>
<keyword evidence="7" id="KW-0256">Endoplasmic reticulum</keyword>
<dbReference type="EMBL" id="LJIJ01000086">
    <property type="protein sequence ID" value="ODN03152.1"/>
    <property type="molecule type" value="Genomic_DNA"/>
</dbReference>
<dbReference type="OMA" id="CHEKYGE"/>
<evidence type="ECO:0000256" key="7">
    <source>
        <dbReference type="ARBA" id="ARBA00022824"/>
    </source>
</evidence>